<proteinExistence type="predicted"/>
<sequence length="81" mass="9318">NRIGLRPNLFVIDRDEALDIDEESDFRLAEYLLKDNNTDFDFVKAPFNSYTTTQFQVRLTRADGDAQEDDKLLTFMAIGPA</sequence>
<feature type="non-terminal residue" evidence="1">
    <location>
        <position position="1"/>
    </location>
</feature>
<name>A0A0F9FXG7_9ZZZZ</name>
<dbReference type="AlphaFoldDB" id="A0A0F9FXG7"/>
<gene>
    <name evidence="1" type="ORF">LCGC14_2189030</name>
</gene>
<organism evidence="1">
    <name type="scientific">marine sediment metagenome</name>
    <dbReference type="NCBI Taxonomy" id="412755"/>
    <lineage>
        <taxon>unclassified sequences</taxon>
        <taxon>metagenomes</taxon>
        <taxon>ecological metagenomes</taxon>
    </lineage>
</organism>
<comment type="caution">
    <text evidence="1">The sequence shown here is derived from an EMBL/GenBank/DDBJ whole genome shotgun (WGS) entry which is preliminary data.</text>
</comment>
<dbReference type="EMBL" id="LAZR01028611">
    <property type="protein sequence ID" value="KKL62060.1"/>
    <property type="molecule type" value="Genomic_DNA"/>
</dbReference>
<reference evidence="1" key="1">
    <citation type="journal article" date="2015" name="Nature">
        <title>Complex archaea that bridge the gap between prokaryotes and eukaryotes.</title>
        <authorList>
            <person name="Spang A."/>
            <person name="Saw J.H."/>
            <person name="Jorgensen S.L."/>
            <person name="Zaremba-Niedzwiedzka K."/>
            <person name="Martijn J."/>
            <person name="Lind A.E."/>
            <person name="van Eijk R."/>
            <person name="Schleper C."/>
            <person name="Guy L."/>
            <person name="Ettema T.J."/>
        </authorList>
    </citation>
    <scope>NUCLEOTIDE SEQUENCE</scope>
</reference>
<accession>A0A0F9FXG7</accession>
<protein>
    <submittedName>
        <fullName evidence="1">Uncharacterized protein</fullName>
    </submittedName>
</protein>
<evidence type="ECO:0000313" key="1">
    <source>
        <dbReference type="EMBL" id="KKL62060.1"/>
    </source>
</evidence>